<sequence length="642" mass="72467">MQFKNPELLYALLLLLIPIIVHLFQLRKFKKEAFTNVAFLKKVQLQTRKSSQIKKWLILLTRMGILAAVILAFAQPYTSKTNTINVERETVIFLDNSFSMETKGSQGALLKRAVQDLIATIPENETVSLVTNDDSFRDTTIKGITNDLLAIDYATNQLDYESAFLKSKTYFSDAKITIKNLVVISDFQAKGKPLSIVNDSTITTHLVQLKPINKNNIVLDSLAITKQTPSYLELTVFLKNSGEAVQNLPVSLYNNEQLLAKTAVSFQGETTTVFTLPNNTVINGKVTISDTSLQFDNSLFFNINSPEPIHVLSINEASDSFLKRLFTNDEFNYTSSSINNLNYGLISNQNLIVLNELTDIPSALSTALKAFKSSGGNLIIIPNENTDLQSYNNFFLNNNLNLFTKKVNSEKRLTRINYSHPIYNNGVFEKEVNNFQYPKVNSYYNKVLNGASQVLLFEDGSPFLSEKNNTFVFTAALNTEHSTFQSINLIVPTFYNIAKRSLKLPNLYFTIGEENSFDVKTTLQKDRVLTLVNADGNSIPQQHYFNNKVSITTSDTPSRSGIYSVQNDASPLLNVSYNFSRDESILNYHDLSTLEGVSVSTTIRDVFNTIKNDYKVNALWKWFVIFAIILLIIELLILKYFK</sequence>
<dbReference type="InterPro" id="IPR024163">
    <property type="entry name" value="Aerotolerance_reg_N"/>
</dbReference>
<keyword evidence="1" id="KW-1133">Transmembrane helix</keyword>
<reference evidence="3 4" key="1">
    <citation type="submission" date="2016-10" db="EMBL/GenBank/DDBJ databases">
        <authorList>
            <person name="de Groot N.N."/>
        </authorList>
    </citation>
    <scope>NUCLEOTIDE SEQUENCE [LARGE SCALE GENOMIC DNA]</scope>
    <source>
        <strain evidence="3 4">DSM 23842</strain>
    </source>
</reference>
<dbReference type="SUPFAM" id="SSF52317">
    <property type="entry name" value="Class I glutamine amidotransferase-like"/>
    <property type="match status" value="1"/>
</dbReference>
<keyword evidence="1 3" id="KW-0812">Transmembrane</keyword>
<dbReference type="NCBIfam" id="TIGR02226">
    <property type="entry name" value="two_anch"/>
    <property type="match status" value="1"/>
</dbReference>
<dbReference type="Gene3D" id="3.40.50.410">
    <property type="entry name" value="von Willebrand factor, type A domain"/>
    <property type="match status" value="1"/>
</dbReference>
<keyword evidence="1" id="KW-0472">Membrane</keyword>
<dbReference type="EMBL" id="FNQK01000010">
    <property type="protein sequence ID" value="SEA31342.1"/>
    <property type="molecule type" value="Genomic_DNA"/>
</dbReference>
<dbReference type="InterPro" id="IPR036465">
    <property type="entry name" value="vWFA_dom_sf"/>
</dbReference>
<dbReference type="OrthoDB" id="9810200at2"/>
<feature type="domain" description="Aerotolerance regulator N-terminal" evidence="2">
    <location>
        <begin position="1"/>
        <end position="76"/>
    </location>
</feature>
<evidence type="ECO:0000256" key="1">
    <source>
        <dbReference type="SAM" id="Phobius"/>
    </source>
</evidence>
<dbReference type="InterPro" id="IPR029062">
    <property type="entry name" value="Class_I_gatase-like"/>
</dbReference>
<dbReference type="Proteomes" id="UP000198846">
    <property type="component" value="Unassembled WGS sequence"/>
</dbReference>
<accession>A0A1H4A6Y5</accession>
<dbReference type="InterPro" id="IPR011933">
    <property type="entry name" value="Double_TM_dom"/>
</dbReference>
<dbReference type="STRING" id="283786.SAMN04487990_11021"/>
<protein>
    <submittedName>
        <fullName evidence="3">N-terminal double-transmembrane domain-containing protein</fullName>
    </submittedName>
</protein>
<dbReference type="RefSeq" id="WP_092134087.1">
    <property type="nucleotide sequence ID" value="NZ_FNQK01000010.1"/>
</dbReference>
<dbReference type="AlphaFoldDB" id="A0A1H4A6Y5"/>
<dbReference type="Pfam" id="PF07584">
    <property type="entry name" value="BatA"/>
    <property type="match status" value="1"/>
</dbReference>
<dbReference type="PANTHER" id="PTHR37464">
    <property type="entry name" value="BLL2463 PROTEIN"/>
    <property type="match status" value="1"/>
</dbReference>
<feature type="transmembrane region" description="Helical" evidence="1">
    <location>
        <begin position="6"/>
        <end position="24"/>
    </location>
</feature>
<evidence type="ECO:0000313" key="4">
    <source>
        <dbReference type="Proteomes" id="UP000198846"/>
    </source>
</evidence>
<name>A0A1H4A6Y5_BIZPA</name>
<feature type="transmembrane region" description="Helical" evidence="1">
    <location>
        <begin position="56"/>
        <end position="74"/>
    </location>
</feature>
<dbReference type="PANTHER" id="PTHR37464:SF1">
    <property type="entry name" value="BLL2463 PROTEIN"/>
    <property type="match status" value="1"/>
</dbReference>
<feature type="transmembrane region" description="Helical" evidence="1">
    <location>
        <begin position="619"/>
        <end position="641"/>
    </location>
</feature>
<gene>
    <name evidence="3" type="ORF">SAMN04487990_11021</name>
</gene>
<proteinExistence type="predicted"/>
<organism evidence="3 4">
    <name type="scientific">Bizionia paragorgiae</name>
    <dbReference type="NCBI Taxonomy" id="283786"/>
    <lineage>
        <taxon>Bacteria</taxon>
        <taxon>Pseudomonadati</taxon>
        <taxon>Bacteroidota</taxon>
        <taxon>Flavobacteriia</taxon>
        <taxon>Flavobacteriales</taxon>
        <taxon>Flavobacteriaceae</taxon>
        <taxon>Bizionia</taxon>
    </lineage>
</organism>
<keyword evidence="4" id="KW-1185">Reference proteome</keyword>
<evidence type="ECO:0000259" key="2">
    <source>
        <dbReference type="Pfam" id="PF07584"/>
    </source>
</evidence>
<evidence type="ECO:0000313" key="3">
    <source>
        <dbReference type="EMBL" id="SEA31342.1"/>
    </source>
</evidence>